<protein>
    <submittedName>
        <fullName evidence="1">Uncharacterized protein</fullName>
    </submittedName>
</protein>
<dbReference type="EMBL" id="CM041553">
    <property type="protein sequence ID" value="KAI3353046.1"/>
    <property type="molecule type" value="Genomic_DNA"/>
</dbReference>
<reference evidence="1" key="1">
    <citation type="submission" date="2022-04" db="EMBL/GenBank/DDBJ databases">
        <title>Jade perch genome.</title>
        <authorList>
            <person name="Chao B."/>
        </authorList>
    </citation>
    <scope>NUCLEOTIDE SEQUENCE</scope>
    <source>
        <strain evidence="1">CB-2022</strain>
    </source>
</reference>
<evidence type="ECO:0000313" key="2">
    <source>
        <dbReference type="Proteomes" id="UP000831701"/>
    </source>
</evidence>
<evidence type="ECO:0000313" key="1">
    <source>
        <dbReference type="EMBL" id="KAI3353046.1"/>
    </source>
</evidence>
<sequence length="199" mass="23245">MWSFPETKWRSLDNKLDELRSRMAFQQDIKNHSPFTQTWLDPGLHHCSRGALHPPPGPDYTFREEQWRRRLLHGEQQVVLRCGNYFCRLFSRPGADQMPALLSFTLVVMTAVYVPPHADTNKAMDELFGVIDRTETSRPEAAFIVARDFNNANLRKVLPRYRHQHISCPARGEREHTRSCVEVQKAQEDHCPPVRSRRV</sequence>
<dbReference type="Proteomes" id="UP000831701">
    <property type="component" value="Chromosome 23"/>
</dbReference>
<proteinExistence type="predicted"/>
<accession>A0ACB8VC63</accession>
<keyword evidence="2" id="KW-1185">Reference proteome</keyword>
<gene>
    <name evidence="1" type="ORF">L3Q82_019241</name>
</gene>
<name>A0ACB8VC63_9TELE</name>
<comment type="caution">
    <text evidence="1">The sequence shown here is derived from an EMBL/GenBank/DDBJ whole genome shotgun (WGS) entry which is preliminary data.</text>
</comment>
<organism evidence="1 2">
    <name type="scientific">Scortum barcoo</name>
    <name type="common">barcoo grunter</name>
    <dbReference type="NCBI Taxonomy" id="214431"/>
    <lineage>
        <taxon>Eukaryota</taxon>
        <taxon>Metazoa</taxon>
        <taxon>Chordata</taxon>
        <taxon>Craniata</taxon>
        <taxon>Vertebrata</taxon>
        <taxon>Euteleostomi</taxon>
        <taxon>Actinopterygii</taxon>
        <taxon>Neopterygii</taxon>
        <taxon>Teleostei</taxon>
        <taxon>Neoteleostei</taxon>
        <taxon>Acanthomorphata</taxon>
        <taxon>Eupercaria</taxon>
        <taxon>Centrarchiformes</taxon>
        <taxon>Terapontoidei</taxon>
        <taxon>Terapontidae</taxon>
        <taxon>Scortum</taxon>
    </lineage>
</organism>